<dbReference type="Gene3D" id="3.40.50.2300">
    <property type="match status" value="1"/>
</dbReference>
<dbReference type="EMBL" id="MIEK01000040">
    <property type="protein sequence ID" value="OEH81632.1"/>
    <property type="molecule type" value="Genomic_DNA"/>
</dbReference>
<organism evidence="3 4">
    <name type="scientific">Enterococcus rivorum</name>
    <dbReference type="NCBI Taxonomy" id="762845"/>
    <lineage>
        <taxon>Bacteria</taxon>
        <taxon>Bacillati</taxon>
        <taxon>Bacillota</taxon>
        <taxon>Bacilli</taxon>
        <taxon>Lactobacillales</taxon>
        <taxon>Enterococcaceae</taxon>
        <taxon>Enterococcus</taxon>
    </lineage>
</organism>
<feature type="domain" description="PTS EIIB type-2" evidence="2">
    <location>
        <begin position="4"/>
        <end position="92"/>
    </location>
</feature>
<sequence>MEKKHILIACGTGVATSTVVSMRVKEELEKNNIQATVEQCKVSELPSKVGSADLVVTTTSYENDEIPVIRALSFLTGVDVEADIEKIIEILK</sequence>
<dbReference type="PROSITE" id="PS51099">
    <property type="entry name" value="PTS_EIIB_TYPE_2"/>
    <property type="match status" value="1"/>
</dbReference>
<evidence type="ECO:0000256" key="1">
    <source>
        <dbReference type="ARBA" id="ARBA00022679"/>
    </source>
</evidence>
<dbReference type="AlphaFoldDB" id="A0A1E5KUU2"/>
<dbReference type="RefSeq" id="WP_069699386.1">
    <property type="nucleotide sequence ID" value="NZ_JAGGMA010000047.1"/>
</dbReference>
<dbReference type="GO" id="GO:0008982">
    <property type="term" value="F:protein-N(PI)-phosphohistidine-sugar phosphotransferase activity"/>
    <property type="evidence" value="ECO:0007669"/>
    <property type="project" value="InterPro"/>
</dbReference>
<proteinExistence type="predicted"/>
<accession>A0A1E5KUU2</accession>
<dbReference type="CDD" id="cd05566">
    <property type="entry name" value="PTS_IIB_galactitol"/>
    <property type="match status" value="1"/>
</dbReference>
<dbReference type="InterPro" id="IPR036095">
    <property type="entry name" value="PTS_EIIB-like_sf"/>
</dbReference>
<name>A0A1E5KUU2_9ENTE</name>
<dbReference type="OrthoDB" id="6505030at2"/>
<comment type="caution">
    <text evidence="3">The sequence shown here is derived from an EMBL/GenBank/DDBJ whole genome shotgun (WGS) entry which is preliminary data.</text>
</comment>
<dbReference type="SUPFAM" id="SSF52794">
    <property type="entry name" value="PTS system IIB component-like"/>
    <property type="match status" value="1"/>
</dbReference>
<dbReference type="Proteomes" id="UP000095256">
    <property type="component" value="Unassembled WGS sequence"/>
</dbReference>
<evidence type="ECO:0000313" key="4">
    <source>
        <dbReference type="Proteomes" id="UP000095256"/>
    </source>
</evidence>
<dbReference type="Pfam" id="PF02302">
    <property type="entry name" value="PTS_IIB"/>
    <property type="match status" value="1"/>
</dbReference>
<dbReference type="InterPro" id="IPR003501">
    <property type="entry name" value="PTS_EIIB_2/3"/>
</dbReference>
<dbReference type="STRING" id="762845.BCR26_16050"/>
<evidence type="ECO:0000259" key="2">
    <source>
        <dbReference type="PROSITE" id="PS51099"/>
    </source>
</evidence>
<reference evidence="3 4" key="1">
    <citation type="submission" date="2016-09" db="EMBL/GenBank/DDBJ databases">
        <authorList>
            <person name="Capua I."/>
            <person name="De Benedictis P."/>
            <person name="Joannis T."/>
            <person name="Lombin L.H."/>
            <person name="Cattoli G."/>
        </authorList>
    </citation>
    <scope>NUCLEOTIDE SEQUENCE [LARGE SCALE GENOMIC DNA]</scope>
    <source>
        <strain evidence="3 4">LMG 25899</strain>
    </source>
</reference>
<gene>
    <name evidence="3" type="ORF">BCR26_16050</name>
</gene>
<dbReference type="InterPro" id="IPR013011">
    <property type="entry name" value="PTS_EIIB_2"/>
</dbReference>
<keyword evidence="4" id="KW-1185">Reference proteome</keyword>
<evidence type="ECO:0000313" key="3">
    <source>
        <dbReference type="EMBL" id="OEH81632.1"/>
    </source>
</evidence>
<protein>
    <submittedName>
        <fullName evidence="3">PTS galactitol transporter subunit IIB</fullName>
    </submittedName>
</protein>
<dbReference type="GO" id="GO:0009401">
    <property type="term" value="P:phosphoenolpyruvate-dependent sugar phosphotransferase system"/>
    <property type="evidence" value="ECO:0007669"/>
    <property type="project" value="InterPro"/>
</dbReference>
<keyword evidence="1" id="KW-0808">Transferase</keyword>